<gene>
    <name evidence="2" type="ORF">I7X12_20275</name>
</gene>
<sequence>MSVDAQTAAIAVVSLLGASAVAVVTRSHYEPPPREGEEEPPEPVFETGVFAVLSGGLFVGLGYALATVGGWGALGEVATMALSVVGLYSAFATYTGRVAADADRATALVGVVSATVLGVYPPLLFALSRL</sequence>
<dbReference type="EMBL" id="CP065856">
    <property type="protein sequence ID" value="QPV63017.1"/>
    <property type="molecule type" value="Genomic_DNA"/>
</dbReference>
<keyword evidence="1" id="KW-1133">Transmembrane helix</keyword>
<feature type="transmembrane region" description="Helical" evidence="1">
    <location>
        <begin position="44"/>
        <end position="66"/>
    </location>
</feature>
<proteinExistence type="predicted"/>
<dbReference type="KEGG" id="hlt:I7X12_20275"/>
<dbReference type="AlphaFoldDB" id="A0A7T3FYM8"/>
<evidence type="ECO:0000256" key="1">
    <source>
        <dbReference type="SAM" id="Phobius"/>
    </source>
</evidence>
<name>A0A7T3FYM8_9EURY</name>
<evidence type="ECO:0000313" key="2">
    <source>
        <dbReference type="EMBL" id="QPV63017.1"/>
    </source>
</evidence>
<protein>
    <submittedName>
        <fullName evidence="2">Uncharacterized protein</fullName>
    </submittedName>
</protein>
<dbReference type="RefSeq" id="WP_198061811.1">
    <property type="nucleotide sequence ID" value="NZ_CP065856.1"/>
</dbReference>
<keyword evidence="1" id="KW-0812">Transmembrane</keyword>
<dbReference type="GeneID" id="60590882"/>
<feature type="transmembrane region" description="Helical" evidence="1">
    <location>
        <begin position="73"/>
        <end position="94"/>
    </location>
</feature>
<keyword evidence="3" id="KW-1185">Reference proteome</keyword>
<dbReference type="Proteomes" id="UP000595001">
    <property type="component" value="Chromosome"/>
</dbReference>
<accession>A0A7T3FYM8</accession>
<evidence type="ECO:0000313" key="3">
    <source>
        <dbReference type="Proteomes" id="UP000595001"/>
    </source>
</evidence>
<reference evidence="2 3" key="1">
    <citation type="submission" date="2020-12" db="EMBL/GenBank/DDBJ databases">
        <title>Halosimplex halophilum sp. nov. and Halosimplex salinum sp. nov., two new members of the genus Halosimplex.</title>
        <authorList>
            <person name="Cui H.L."/>
        </authorList>
    </citation>
    <scope>NUCLEOTIDE SEQUENCE [LARGE SCALE GENOMIC DNA]</scope>
    <source>
        <strain evidence="2 3">YGH94</strain>
    </source>
</reference>
<feature type="transmembrane region" description="Helical" evidence="1">
    <location>
        <begin position="106"/>
        <end position="127"/>
    </location>
</feature>
<organism evidence="2 3">
    <name type="scientific">Halosimplex litoreum</name>
    <dbReference type="NCBI Taxonomy" id="1198301"/>
    <lineage>
        <taxon>Archaea</taxon>
        <taxon>Methanobacteriati</taxon>
        <taxon>Methanobacteriota</taxon>
        <taxon>Stenosarchaea group</taxon>
        <taxon>Halobacteria</taxon>
        <taxon>Halobacteriales</taxon>
        <taxon>Haloarculaceae</taxon>
        <taxon>Halosimplex</taxon>
    </lineage>
</organism>
<keyword evidence="1" id="KW-0472">Membrane</keyword>
<dbReference type="OrthoDB" id="241090at2157"/>